<dbReference type="InterPro" id="IPR050857">
    <property type="entry name" value="D-2-hydroxyacid_DH"/>
</dbReference>
<evidence type="ECO:0000256" key="1">
    <source>
        <dbReference type="ARBA" id="ARBA00005854"/>
    </source>
</evidence>
<name>A0ABY2ZK77_9GAMM</name>
<dbReference type="RefSeq" id="WP_140915950.1">
    <property type="nucleotide sequence ID" value="NZ_CP045721.1"/>
</dbReference>
<proteinExistence type="inferred from homology"/>
<dbReference type="CDD" id="cd12173">
    <property type="entry name" value="PGDH_4"/>
    <property type="match status" value="1"/>
</dbReference>
<keyword evidence="2 4" id="KW-0560">Oxidoreductase</keyword>
<evidence type="ECO:0000259" key="6">
    <source>
        <dbReference type="Pfam" id="PF02826"/>
    </source>
</evidence>
<dbReference type="Proteomes" id="UP000315469">
    <property type="component" value="Unassembled WGS sequence"/>
</dbReference>
<reference evidence="7 8" key="1">
    <citation type="submission" date="2019-06" db="EMBL/GenBank/DDBJ databases">
        <title>Taxogenomics and systematics of the genus Pantoea.</title>
        <authorList>
            <person name="Tambong J.T."/>
        </authorList>
    </citation>
    <scope>NUCLEOTIDE SEQUENCE [LARGE SCALE GENOMIC DNA]</scope>
    <source>
        <strain evidence="7 8">LMG 24197</strain>
    </source>
</reference>
<gene>
    <name evidence="7" type="ORF">FJW02_10070</name>
</gene>
<comment type="similarity">
    <text evidence="1 4">Belongs to the D-isomer specific 2-hydroxyacid dehydrogenase family.</text>
</comment>
<organism evidence="7 8">
    <name type="scientific">Pantoea eucalypti</name>
    <dbReference type="NCBI Taxonomy" id="470933"/>
    <lineage>
        <taxon>Bacteria</taxon>
        <taxon>Pseudomonadati</taxon>
        <taxon>Pseudomonadota</taxon>
        <taxon>Gammaproteobacteria</taxon>
        <taxon>Enterobacterales</taxon>
        <taxon>Erwiniaceae</taxon>
        <taxon>Pantoea</taxon>
    </lineage>
</organism>
<dbReference type="PANTHER" id="PTHR42789">
    <property type="entry name" value="D-ISOMER SPECIFIC 2-HYDROXYACID DEHYDROGENASE FAMILY PROTEIN (AFU_ORTHOLOGUE AFUA_6G10090)"/>
    <property type="match status" value="1"/>
</dbReference>
<evidence type="ECO:0000313" key="7">
    <source>
        <dbReference type="EMBL" id="TPV36859.1"/>
    </source>
</evidence>
<dbReference type="PANTHER" id="PTHR42789:SF1">
    <property type="entry name" value="D-ISOMER SPECIFIC 2-HYDROXYACID DEHYDROGENASE FAMILY PROTEIN (AFU_ORTHOLOGUE AFUA_6G10090)"/>
    <property type="match status" value="1"/>
</dbReference>
<dbReference type="PROSITE" id="PS00671">
    <property type="entry name" value="D_2_HYDROXYACID_DH_3"/>
    <property type="match status" value="1"/>
</dbReference>
<feature type="domain" description="D-isomer specific 2-hydroxyacid dehydrogenase NAD-binding" evidence="6">
    <location>
        <begin position="112"/>
        <end position="283"/>
    </location>
</feature>
<evidence type="ECO:0000313" key="8">
    <source>
        <dbReference type="Proteomes" id="UP000315469"/>
    </source>
</evidence>
<dbReference type="InterPro" id="IPR029753">
    <property type="entry name" value="D-isomer_DH_CS"/>
</dbReference>
<protein>
    <submittedName>
        <fullName evidence="7">Hydroxyacid dehydrogenase</fullName>
    </submittedName>
</protein>
<feature type="domain" description="D-isomer specific 2-hydroxyacid dehydrogenase catalytic" evidence="5">
    <location>
        <begin position="11"/>
        <end position="306"/>
    </location>
</feature>
<dbReference type="SUPFAM" id="SSF51735">
    <property type="entry name" value="NAD(P)-binding Rossmann-fold domains"/>
    <property type="match status" value="1"/>
</dbReference>
<dbReference type="Gene3D" id="3.40.50.720">
    <property type="entry name" value="NAD(P)-binding Rossmann-like Domain"/>
    <property type="match status" value="2"/>
</dbReference>
<keyword evidence="8" id="KW-1185">Reference proteome</keyword>
<dbReference type="GeneID" id="90523231"/>
<sequence>MTTSSSVILVTGNDLAPQALNLLTEFRIVYAGNQPDEDTLFQLCQQHNPVGIIVRYGKINARIMDAAPALRVISKHGSGIDVIDQKAAAERHISVQSAPGANAAAVAEHTWALILACAKSVITLDQRMRHGYWDKSTHKSIDLEGRTLGLVGLGAIGGRVARIGRAFGMKVLAYDPFAKTFPDECESSSLDDLLQQSDVISLHCPLTEQTRQMINAEKLALFKKGAILVNTARGGLIDDDALSAALKNGTVAWAALDSFHSEPLTAPHIWQNVENVILSPHIGGVSDNSYVKMGTVAARNILDVLAVTLKEGSPAA</sequence>
<dbReference type="PROSITE" id="PS00670">
    <property type="entry name" value="D_2_HYDROXYACID_DH_2"/>
    <property type="match status" value="1"/>
</dbReference>
<comment type="caution">
    <text evidence="7">The sequence shown here is derived from an EMBL/GenBank/DDBJ whole genome shotgun (WGS) entry which is preliminary data.</text>
</comment>
<dbReference type="EMBL" id="VHJB01000062">
    <property type="protein sequence ID" value="TPV36859.1"/>
    <property type="molecule type" value="Genomic_DNA"/>
</dbReference>
<keyword evidence="3" id="KW-0520">NAD</keyword>
<dbReference type="InterPro" id="IPR006140">
    <property type="entry name" value="D-isomer_DH_NAD-bd"/>
</dbReference>
<accession>A0ABY2ZK77</accession>
<dbReference type="SUPFAM" id="SSF52283">
    <property type="entry name" value="Formate/glycerate dehydrogenase catalytic domain-like"/>
    <property type="match status" value="1"/>
</dbReference>
<evidence type="ECO:0000259" key="5">
    <source>
        <dbReference type="Pfam" id="PF00389"/>
    </source>
</evidence>
<evidence type="ECO:0000256" key="4">
    <source>
        <dbReference type="RuleBase" id="RU003719"/>
    </source>
</evidence>
<dbReference type="Pfam" id="PF02826">
    <property type="entry name" value="2-Hacid_dh_C"/>
    <property type="match status" value="1"/>
</dbReference>
<dbReference type="Pfam" id="PF00389">
    <property type="entry name" value="2-Hacid_dh"/>
    <property type="match status" value="1"/>
</dbReference>
<evidence type="ECO:0000256" key="2">
    <source>
        <dbReference type="ARBA" id="ARBA00023002"/>
    </source>
</evidence>
<dbReference type="InterPro" id="IPR006139">
    <property type="entry name" value="D-isomer_2_OHA_DH_cat_dom"/>
</dbReference>
<evidence type="ECO:0000256" key="3">
    <source>
        <dbReference type="ARBA" id="ARBA00023027"/>
    </source>
</evidence>
<dbReference type="InterPro" id="IPR036291">
    <property type="entry name" value="NAD(P)-bd_dom_sf"/>
</dbReference>